<comment type="subcellular location">
    <subcellularLocation>
        <location evidence="1">Nucleus</location>
    </subcellularLocation>
</comment>
<comment type="caution">
    <text evidence="7">The sequence shown here is derived from an EMBL/GenBank/DDBJ whole genome shotgun (WGS) entry which is preliminary data.</text>
</comment>
<dbReference type="PROSITE" id="PS00036">
    <property type="entry name" value="BZIP_BASIC"/>
    <property type="match status" value="1"/>
</dbReference>
<evidence type="ECO:0000256" key="4">
    <source>
        <dbReference type="ARBA" id="ARBA00023242"/>
    </source>
</evidence>
<dbReference type="SUPFAM" id="SSF57959">
    <property type="entry name" value="Leucine zipper domain"/>
    <property type="match status" value="1"/>
</dbReference>
<dbReference type="PANTHER" id="PTHR19304">
    <property type="entry name" value="CYCLIC-AMP RESPONSE ELEMENT BINDING PROTEIN"/>
    <property type="match status" value="1"/>
</dbReference>
<dbReference type="InterPro" id="IPR051027">
    <property type="entry name" value="bZIP_transcription_factors"/>
</dbReference>
<dbReference type="GO" id="GO:0005634">
    <property type="term" value="C:nucleus"/>
    <property type="evidence" value="ECO:0007669"/>
    <property type="project" value="UniProtKB-SubCell"/>
</dbReference>
<dbReference type="AlphaFoldDB" id="A0A2C5X990"/>
<keyword evidence="4" id="KW-0539">Nucleus</keyword>
<reference evidence="7 8" key="1">
    <citation type="submission" date="2017-06" db="EMBL/GenBank/DDBJ databases">
        <title>Ant-infecting Ophiocordyceps genomes reveal a high diversity of potential behavioral manipulation genes and a possible major role for enterotoxins.</title>
        <authorList>
            <person name="De Bekker C."/>
            <person name="Evans H.C."/>
            <person name="Brachmann A."/>
            <person name="Hughes D.P."/>
        </authorList>
    </citation>
    <scope>NUCLEOTIDE SEQUENCE [LARGE SCALE GENOMIC DNA]</scope>
    <source>
        <strain evidence="7 8">Map64</strain>
    </source>
</reference>
<name>A0A2C5X990_9HYPO</name>
<feature type="region of interest" description="Disordered" evidence="5">
    <location>
        <begin position="88"/>
        <end position="171"/>
    </location>
</feature>
<dbReference type="Gene3D" id="1.20.5.170">
    <property type="match status" value="1"/>
</dbReference>
<protein>
    <recommendedName>
        <fullName evidence="6">BZIP domain-containing protein</fullName>
    </recommendedName>
</protein>
<evidence type="ECO:0000259" key="6">
    <source>
        <dbReference type="PROSITE" id="PS50217"/>
    </source>
</evidence>
<evidence type="ECO:0000313" key="7">
    <source>
        <dbReference type="EMBL" id="PHH62609.1"/>
    </source>
</evidence>
<gene>
    <name evidence="7" type="ORF">CDD81_6843</name>
</gene>
<proteinExistence type="predicted"/>
<dbReference type="OrthoDB" id="295274at2759"/>
<feature type="domain" description="BZIP" evidence="6">
    <location>
        <begin position="164"/>
        <end position="227"/>
    </location>
</feature>
<keyword evidence="2" id="KW-0805">Transcription regulation</keyword>
<dbReference type="InterPro" id="IPR004827">
    <property type="entry name" value="bZIP"/>
</dbReference>
<dbReference type="STRING" id="1399860.A0A2C5X990"/>
<sequence>MAAEAPFSRVDLSMPMIADAAISPVHLHHDLVLDPRMDMTFCSVKSEKQSAMDGSHMLTPRMFEADLALPAECALRRNSIKVAAIVTPESPATPPSQPPNHCSPATTPLHLLDAPSTSKKKDRPIPHAASRKKSRSITSTTSSSKRSSTGPSRSSTKPSSGPGEDRRNRCLERNRIAASKCREKKKAWVAALEDTRTLLESRHSALRREHAALVAECAHIKTSLMEHANCHDANIDAWLENEAVKFVKRRTSRTAPANEPKDAPPADSALTASQSTAVHRPSSIGSVLSLSCNDSGPSFTDESAVLLSSPDLETMNYDFMPDEMFPDTS</sequence>
<dbReference type="Proteomes" id="UP000226192">
    <property type="component" value="Unassembled WGS sequence"/>
</dbReference>
<evidence type="ECO:0000256" key="3">
    <source>
        <dbReference type="ARBA" id="ARBA00023163"/>
    </source>
</evidence>
<dbReference type="EMBL" id="NJET01000067">
    <property type="protein sequence ID" value="PHH62609.1"/>
    <property type="molecule type" value="Genomic_DNA"/>
</dbReference>
<organism evidence="7 8">
    <name type="scientific">Ophiocordyceps australis</name>
    <dbReference type="NCBI Taxonomy" id="1399860"/>
    <lineage>
        <taxon>Eukaryota</taxon>
        <taxon>Fungi</taxon>
        <taxon>Dikarya</taxon>
        <taxon>Ascomycota</taxon>
        <taxon>Pezizomycotina</taxon>
        <taxon>Sordariomycetes</taxon>
        <taxon>Hypocreomycetidae</taxon>
        <taxon>Hypocreales</taxon>
        <taxon>Ophiocordycipitaceae</taxon>
        <taxon>Ophiocordyceps</taxon>
    </lineage>
</organism>
<dbReference type="Pfam" id="PF00170">
    <property type="entry name" value="bZIP_1"/>
    <property type="match status" value="1"/>
</dbReference>
<accession>A0A2C5X990</accession>
<evidence type="ECO:0000256" key="2">
    <source>
        <dbReference type="ARBA" id="ARBA00023015"/>
    </source>
</evidence>
<dbReference type="PROSITE" id="PS50217">
    <property type="entry name" value="BZIP"/>
    <property type="match status" value="1"/>
</dbReference>
<evidence type="ECO:0000313" key="8">
    <source>
        <dbReference type="Proteomes" id="UP000226192"/>
    </source>
</evidence>
<dbReference type="GO" id="GO:0003700">
    <property type="term" value="F:DNA-binding transcription factor activity"/>
    <property type="evidence" value="ECO:0007669"/>
    <property type="project" value="InterPro"/>
</dbReference>
<dbReference type="CDD" id="cd14687">
    <property type="entry name" value="bZIP_ATF2"/>
    <property type="match status" value="1"/>
</dbReference>
<evidence type="ECO:0000256" key="5">
    <source>
        <dbReference type="SAM" id="MobiDB-lite"/>
    </source>
</evidence>
<dbReference type="SMART" id="SM00338">
    <property type="entry name" value="BRLZ"/>
    <property type="match status" value="1"/>
</dbReference>
<feature type="compositionally biased region" description="Low complexity" evidence="5">
    <location>
        <begin position="136"/>
        <end position="162"/>
    </location>
</feature>
<dbReference type="InterPro" id="IPR046347">
    <property type="entry name" value="bZIP_sf"/>
</dbReference>
<keyword evidence="3" id="KW-0804">Transcription</keyword>
<evidence type="ECO:0000256" key="1">
    <source>
        <dbReference type="ARBA" id="ARBA00004123"/>
    </source>
</evidence>
<feature type="region of interest" description="Disordered" evidence="5">
    <location>
        <begin position="251"/>
        <end position="276"/>
    </location>
</feature>
<keyword evidence="8" id="KW-1185">Reference proteome</keyword>